<dbReference type="PANTHER" id="PTHR35372">
    <property type="entry name" value="ATP BINDING PROTEIN-RELATED"/>
    <property type="match status" value="1"/>
</dbReference>
<sequence>MTSKTTRFDTYIKSCIAAKGTAFTHTRIPDKKLKISGGAYTVPNDVDSKKTFSNSYYQKVFEKGRQEYMTEKQLIENGPLLIDIDFRYNTNITERQHTHEHIIDFVMAYADEVSKIATIEPNTKVNIFVLEKKNVNILDTKTKDGVHIIFGLKIHKGLQVMAREGMLKEIKQMWEDLPVENSWEEVLDEGVAKGFVNWQLYGSRKPGHEAYLIKKHYVIEAMEDGEWDGPVDMCPDGIEHFDTKKYFPQLCARYDDHPEAKLKEQFTDKFQSACNSLGRAGRKKTDNAKKPKIRRNLKYVRFDLIDSEEVLDELLEDMFDSLSACDYKLKEAHQFTMALPNKYYGPGSYNNWIRVGWALANTDPKMFLTWLKFSCQDNCRHSLIGSNGKFDWKLVPDLFEKWRGFDFENPDGLSNRSIMYWAKIDAKKVYEEIRVETIDYFIDQTIDDATEFDLANVLYNIFKDRFVCVSIKNNVWYEYRHGRWFEIDSGNAVRMCISREMHQEYLTRIHDCTAKVHTMEQTEEPYENLRKRTSRMAEIAVLLKKTQWKNNIMREARELFYNQEFLDKLDQNPYLLCFNNYVVDFKNKTHRRGQPDDYISKCTNIEYIKLNKNKHRDTIDDIELFMKQLFPDDKLRRYMWDHLASVLIGTTENQTFNIYTGSGRNGKSMMVELMSRGLGDYKGTVPITLITQKRNSIGSTSSEIVQLKGTRYAVMQEPSKGDRINEGIMKEITGGDPIQGRALFKDTVTFIPQFKLVVCTNTLFDIKSNDDGTWRRIRVCDFKSKFLENPYKDDLNFPKEEFPYQYTLNKKLNENFNKWAPILMSMLVEKAYKTMGNVTDCDAVLASSKEYREGQDYLAEFVKEKIKRKNGGVVKKTELIQTFKEWYTSNYGRGIPKGREVNDFMNKRFGRYRSGWHNIVVIYDNDDSNEIDDL</sequence>
<feature type="domain" description="SF3 helicase" evidence="4">
    <location>
        <begin position="634"/>
        <end position="795"/>
    </location>
</feature>
<reference evidence="5" key="1">
    <citation type="journal article" date="2020" name="Nature">
        <title>Giant virus diversity and host interactions through global metagenomics.</title>
        <authorList>
            <person name="Schulz F."/>
            <person name="Roux S."/>
            <person name="Paez-Espino D."/>
            <person name="Jungbluth S."/>
            <person name="Walsh D.A."/>
            <person name="Denef V.J."/>
            <person name="McMahon K.D."/>
            <person name="Konstantinidis K.T."/>
            <person name="Eloe-Fadrosh E.A."/>
            <person name="Kyrpides N.C."/>
            <person name="Woyke T."/>
        </authorList>
    </citation>
    <scope>NUCLEOTIDE SEQUENCE</scope>
    <source>
        <strain evidence="5">GVMAG-M-3300025890-48</strain>
    </source>
</reference>
<dbReference type="AlphaFoldDB" id="A0A6C0JB52"/>
<evidence type="ECO:0000313" key="5">
    <source>
        <dbReference type="EMBL" id="QHU02882.1"/>
    </source>
</evidence>
<dbReference type="InterPro" id="IPR014818">
    <property type="entry name" value="Phage/plasmid_primase_P4_C"/>
</dbReference>
<name>A0A6C0JB52_9ZZZZ</name>
<keyword evidence="1" id="KW-0547">Nucleotide-binding</keyword>
<dbReference type="Pfam" id="PF23162">
    <property type="entry name" value="AEP_C962R"/>
    <property type="match status" value="1"/>
</dbReference>
<dbReference type="InterPro" id="IPR045455">
    <property type="entry name" value="NrS-1_pol-like_helicase"/>
</dbReference>
<dbReference type="InterPro" id="IPR014015">
    <property type="entry name" value="Helicase_SF3_DNA-vir"/>
</dbReference>
<protein>
    <recommendedName>
        <fullName evidence="4">SF3 helicase domain-containing protein</fullName>
    </recommendedName>
</protein>
<dbReference type="GO" id="GO:0005524">
    <property type="term" value="F:ATP binding"/>
    <property type="evidence" value="ECO:0007669"/>
    <property type="project" value="UniProtKB-KW"/>
</dbReference>
<keyword evidence="3" id="KW-0067">ATP-binding</keyword>
<dbReference type="Gene3D" id="3.40.50.300">
    <property type="entry name" value="P-loop containing nucleotide triphosphate hydrolases"/>
    <property type="match status" value="1"/>
</dbReference>
<dbReference type="GO" id="GO:0016787">
    <property type="term" value="F:hydrolase activity"/>
    <property type="evidence" value="ECO:0007669"/>
    <property type="project" value="UniProtKB-KW"/>
</dbReference>
<dbReference type="PANTHER" id="PTHR35372:SF2">
    <property type="entry name" value="SF3 HELICASE DOMAIN-CONTAINING PROTEIN"/>
    <property type="match status" value="1"/>
</dbReference>
<evidence type="ECO:0000256" key="3">
    <source>
        <dbReference type="ARBA" id="ARBA00022840"/>
    </source>
</evidence>
<dbReference type="InterPro" id="IPR027417">
    <property type="entry name" value="P-loop_NTPase"/>
</dbReference>
<organism evidence="5">
    <name type="scientific">viral metagenome</name>
    <dbReference type="NCBI Taxonomy" id="1070528"/>
    <lineage>
        <taxon>unclassified sequences</taxon>
        <taxon>metagenomes</taxon>
        <taxon>organismal metagenomes</taxon>
    </lineage>
</organism>
<dbReference type="Pfam" id="PF19263">
    <property type="entry name" value="DUF5906"/>
    <property type="match status" value="1"/>
</dbReference>
<accession>A0A6C0JB52</accession>
<dbReference type="NCBIfam" id="TIGR01613">
    <property type="entry name" value="primase_Cterm"/>
    <property type="match status" value="1"/>
</dbReference>
<dbReference type="InterPro" id="IPR051620">
    <property type="entry name" value="ORF904-like_C"/>
</dbReference>
<evidence type="ECO:0000256" key="1">
    <source>
        <dbReference type="ARBA" id="ARBA00022741"/>
    </source>
</evidence>
<keyword evidence="2" id="KW-0378">Hydrolase</keyword>
<dbReference type="SMART" id="SM00885">
    <property type="entry name" value="D5_N"/>
    <property type="match status" value="1"/>
</dbReference>
<dbReference type="InterPro" id="IPR056443">
    <property type="entry name" value="AEP_C962R"/>
</dbReference>
<evidence type="ECO:0000256" key="2">
    <source>
        <dbReference type="ARBA" id="ARBA00022801"/>
    </source>
</evidence>
<dbReference type="Pfam" id="PF08706">
    <property type="entry name" value="D5_N"/>
    <property type="match status" value="1"/>
</dbReference>
<evidence type="ECO:0000259" key="4">
    <source>
        <dbReference type="PROSITE" id="PS51206"/>
    </source>
</evidence>
<dbReference type="InterPro" id="IPR006500">
    <property type="entry name" value="Helicase_put_C_phage/plasmid"/>
</dbReference>
<proteinExistence type="predicted"/>
<dbReference type="PROSITE" id="PS51206">
    <property type="entry name" value="SF3_HELICASE_1"/>
    <property type="match status" value="1"/>
</dbReference>
<dbReference type="EMBL" id="MN740367">
    <property type="protein sequence ID" value="QHU02882.1"/>
    <property type="molecule type" value="Genomic_DNA"/>
</dbReference>